<dbReference type="Pfam" id="PF05036">
    <property type="entry name" value="SPOR"/>
    <property type="match status" value="1"/>
</dbReference>
<dbReference type="Gene3D" id="3.30.70.1070">
    <property type="entry name" value="Sporulation related repeat"/>
    <property type="match status" value="1"/>
</dbReference>
<dbReference type="AlphaFoldDB" id="A0A432YLR4"/>
<proteinExistence type="predicted"/>
<organism evidence="4 5">
    <name type="scientific">Pseudidiomarina insulisalsae</name>
    <dbReference type="NCBI Taxonomy" id="575789"/>
    <lineage>
        <taxon>Bacteria</taxon>
        <taxon>Pseudomonadati</taxon>
        <taxon>Pseudomonadota</taxon>
        <taxon>Gammaproteobacteria</taxon>
        <taxon>Alteromonadales</taxon>
        <taxon>Idiomarinaceae</taxon>
        <taxon>Pseudidiomarina</taxon>
    </lineage>
</organism>
<evidence type="ECO:0000313" key="4">
    <source>
        <dbReference type="EMBL" id="RUO61929.1"/>
    </source>
</evidence>
<sequence>MFCRERRSATSTGIGLRLVLHCESNSSGGVTMASQLQNRMVGSIILIALAVIILPELLDGKQVREQQEFAAIPMQPEAEVVEKTVILPEDDLGGTPIEVEQLEPLPETVELTAVQAPTVTADDTSETAAATSQNQPAQPVTGSLAEPGYVIQLGAFSNAESVDALIAQLQKQGFSAYRENVRVNDKTLIRLLVGPALSEAELQNQLPQLKELTGLSGRVVRFEP</sequence>
<dbReference type="GO" id="GO:0042834">
    <property type="term" value="F:peptidoglycan binding"/>
    <property type="evidence" value="ECO:0007669"/>
    <property type="project" value="InterPro"/>
</dbReference>
<dbReference type="PANTHER" id="PTHR38687">
    <property type="entry name" value="CELL DIVISION PROTEIN DEDD-RELATED"/>
    <property type="match status" value="1"/>
</dbReference>
<keyword evidence="2" id="KW-0472">Membrane</keyword>
<comment type="caution">
    <text evidence="4">The sequence shown here is derived from an EMBL/GenBank/DDBJ whole genome shotgun (WGS) entry which is preliminary data.</text>
</comment>
<dbReference type="GO" id="GO:0032153">
    <property type="term" value="C:cell division site"/>
    <property type="evidence" value="ECO:0007669"/>
    <property type="project" value="TreeGrafter"/>
</dbReference>
<feature type="region of interest" description="Disordered" evidence="1">
    <location>
        <begin position="120"/>
        <end position="140"/>
    </location>
</feature>
<dbReference type="PANTHER" id="PTHR38687:SF1">
    <property type="entry name" value="CELL DIVISION PROTEIN DEDD"/>
    <property type="match status" value="1"/>
</dbReference>
<dbReference type="GO" id="GO:0032506">
    <property type="term" value="P:cytokinetic process"/>
    <property type="evidence" value="ECO:0007669"/>
    <property type="project" value="TreeGrafter"/>
</dbReference>
<dbReference type="SUPFAM" id="SSF110997">
    <property type="entry name" value="Sporulation related repeat"/>
    <property type="match status" value="1"/>
</dbReference>
<reference evidence="5" key="1">
    <citation type="journal article" date="2018" name="Front. Microbiol.">
        <title>Genome-Based Analysis Reveals the Taxonomy and Diversity of the Family Idiomarinaceae.</title>
        <authorList>
            <person name="Liu Y."/>
            <person name="Lai Q."/>
            <person name="Shao Z."/>
        </authorList>
    </citation>
    <scope>NUCLEOTIDE SEQUENCE [LARGE SCALE GENOMIC DNA]</scope>
    <source>
        <strain evidence="5">CVS-6</strain>
    </source>
</reference>
<keyword evidence="5" id="KW-1185">Reference proteome</keyword>
<keyword evidence="2" id="KW-0812">Transmembrane</keyword>
<dbReference type="Proteomes" id="UP000288259">
    <property type="component" value="Unassembled WGS sequence"/>
</dbReference>
<dbReference type="InterPro" id="IPR036680">
    <property type="entry name" value="SPOR-like_sf"/>
</dbReference>
<evidence type="ECO:0000256" key="2">
    <source>
        <dbReference type="SAM" id="Phobius"/>
    </source>
</evidence>
<dbReference type="InterPro" id="IPR007730">
    <property type="entry name" value="SPOR-like_dom"/>
</dbReference>
<name>A0A432YLR4_9GAMM</name>
<evidence type="ECO:0000259" key="3">
    <source>
        <dbReference type="PROSITE" id="PS51724"/>
    </source>
</evidence>
<dbReference type="EMBL" id="PIPY01000005">
    <property type="protein sequence ID" value="RUO61929.1"/>
    <property type="molecule type" value="Genomic_DNA"/>
</dbReference>
<gene>
    <name evidence="4" type="ORF">CWI71_06130</name>
</gene>
<dbReference type="GO" id="GO:0030428">
    <property type="term" value="C:cell septum"/>
    <property type="evidence" value="ECO:0007669"/>
    <property type="project" value="TreeGrafter"/>
</dbReference>
<feature type="domain" description="SPOR" evidence="3">
    <location>
        <begin position="143"/>
        <end position="222"/>
    </location>
</feature>
<dbReference type="InterPro" id="IPR052521">
    <property type="entry name" value="Cell_div_SPOR-domain"/>
</dbReference>
<protein>
    <submittedName>
        <fullName evidence="4">SPOR domain-containing protein</fullName>
    </submittedName>
</protein>
<feature type="compositionally biased region" description="Low complexity" evidence="1">
    <location>
        <begin position="120"/>
        <end position="132"/>
    </location>
</feature>
<evidence type="ECO:0000313" key="5">
    <source>
        <dbReference type="Proteomes" id="UP000288259"/>
    </source>
</evidence>
<keyword evidence="2" id="KW-1133">Transmembrane helix</keyword>
<feature type="transmembrane region" description="Helical" evidence="2">
    <location>
        <begin position="40"/>
        <end position="58"/>
    </location>
</feature>
<evidence type="ECO:0000256" key="1">
    <source>
        <dbReference type="SAM" id="MobiDB-lite"/>
    </source>
</evidence>
<accession>A0A432YLR4</accession>
<dbReference type="PROSITE" id="PS51724">
    <property type="entry name" value="SPOR"/>
    <property type="match status" value="1"/>
</dbReference>